<gene>
    <name evidence="1" type="ORF">Fcan01_23860</name>
</gene>
<proteinExistence type="predicted"/>
<organism evidence="1 2">
    <name type="scientific">Folsomia candida</name>
    <name type="common">Springtail</name>
    <dbReference type="NCBI Taxonomy" id="158441"/>
    <lineage>
        <taxon>Eukaryota</taxon>
        <taxon>Metazoa</taxon>
        <taxon>Ecdysozoa</taxon>
        <taxon>Arthropoda</taxon>
        <taxon>Hexapoda</taxon>
        <taxon>Collembola</taxon>
        <taxon>Entomobryomorpha</taxon>
        <taxon>Isotomoidea</taxon>
        <taxon>Isotomidae</taxon>
        <taxon>Proisotominae</taxon>
        <taxon>Folsomia</taxon>
    </lineage>
</organism>
<protein>
    <submittedName>
        <fullName evidence="1">Uncharacterized protein</fullName>
    </submittedName>
</protein>
<dbReference type="AlphaFoldDB" id="A0A226D8V2"/>
<dbReference type="Gene3D" id="2.40.50.140">
    <property type="entry name" value="Nucleic acid-binding proteins"/>
    <property type="match status" value="1"/>
</dbReference>
<evidence type="ECO:0000313" key="2">
    <source>
        <dbReference type="Proteomes" id="UP000198287"/>
    </source>
</evidence>
<evidence type="ECO:0000313" key="1">
    <source>
        <dbReference type="EMBL" id="OXA41563.1"/>
    </source>
</evidence>
<accession>A0A226D8V2</accession>
<keyword evidence="2" id="KW-1185">Reference proteome</keyword>
<comment type="caution">
    <text evidence="1">The sequence shown here is derived from an EMBL/GenBank/DDBJ whole genome shotgun (WGS) entry which is preliminary data.</text>
</comment>
<reference evidence="1 2" key="1">
    <citation type="submission" date="2015-12" db="EMBL/GenBank/DDBJ databases">
        <title>The genome of Folsomia candida.</title>
        <authorList>
            <person name="Faddeeva A."/>
            <person name="Derks M.F."/>
            <person name="Anvar Y."/>
            <person name="Smit S."/>
            <person name="Van Straalen N."/>
            <person name="Roelofs D."/>
        </authorList>
    </citation>
    <scope>NUCLEOTIDE SEQUENCE [LARGE SCALE GENOMIC DNA]</scope>
    <source>
        <strain evidence="1 2">VU population</strain>
        <tissue evidence="1">Whole body</tissue>
    </source>
</reference>
<dbReference type="EMBL" id="LNIX01000029">
    <property type="protein sequence ID" value="OXA41563.1"/>
    <property type="molecule type" value="Genomic_DNA"/>
</dbReference>
<dbReference type="InterPro" id="IPR012340">
    <property type="entry name" value="NA-bd_OB-fold"/>
</dbReference>
<name>A0A226D8V2_FOLCA</name>
<sequence>MPGIVLVRVGDILPSMSTANVRAKVVWKDEVQNTSPGSLSEPFYKILLWDETGPIYLFVYLHPKPPMRANPEFTQQMRRIVDALVVGKLYTFEARVRNFQPEYTTQNHSNGAELLFHNMVEDNEVGHGLEDVRGFVPFQFSNAQVVNDTDVAMAVDVLGTVVRVHNADEGPDELRRFIELQIMGGQFDCNVWRRHEERFLVNAVPFRVAIQGAKVTRFDDQVQLNIGNTATVYMAS</sequence>
<dbReference type="Proteomes" id="UP000198287">
    <property type="component" value="Unassembled WGS sequence"/>
</dbReference>